<comment type="caution">
    <text evidence="2">The sequence shown here is derived from an EMBL/GenBank/DDBJ whole genome shotgun (WGS) entry which is preliminary data.</text>
</comment>
<organism evidence="2 3">
    <name type="scientific">Micractinium conductrix</name>
    <dbReference type="NCBI Taxonomy" id="554055"/>
    <lineage>
        <taxon>Eukaryota</taxon>
        <taxon>Viridiplantae</taxon>
        <taxon>Chlorophyta</taxon>
        <taxon>core chlorophytes</taxon>
        <taxon>Trebouxiophyceae</taxon>
        <taxon>Chlorellales</taxon>
        <taxon>Chlorellaceae</taxon>
        <taxon>Chlorella clade</taxon>
        <taxon>Micractinium</taxon>
    </lineage>
</organism>
<keyword evidence="3" id="KW-1185">Reference proteome</keyword>
<dbReference type="Proteomes" id="UP000239649">
    <property type="component" value="Unassembled WGS sequence"/>
</dbReference>
<accession>A0A2P6VNN3</accession>
<feature type="compositionally biased region" description="Pro residues" evidence="1">
    <location>
        <begin position="58"/>
        <end position="67"/>
    </location>
</feature>
<sequence length="215" mass="22105">MTSDRQQQGPARGSRGRIGIWIARIFFRAACTARAMSVYQQPAGPHTGAADTCRPASPHSPPPPPADHQPLQLARHTAAAHRLVLIFTTASLLFLSLGRTRAAVCGPIAACVHVALLLRSRGAAGDPSVALSSCHATSAAAACLAAVEAATGLAAAPEAHRAAAALLYAPAAAALALAAKRMELRLRCARWAAAYGLELEEQDGDIGCTACMCAV</sequence>
<evidence type="ECO:0000256" key="1">
    <source>
        <dbReference type="SAM" id="MobiDB-lite"/>
    </source>
</evidence>
<name>A0A2P6VNN3_9CHLO</name>
<evidence type="ECO:0000313" key="2">
    <source>
        <dbReference type="EMBL" id="PSC75679.1"/>
    </source>
</evidence>
<protein>
    <submittedName>
        <fullName evidence="2">Uncharacterized protein</fullName>
    </submittedName>
</protein>
<dbReference type="EMBL" id="LHPF02000002">
    <property type="protein sequence ID" value="PSC75679.1"/>
    <property type="molecule type" value="Genomic_DNA"/>
</dbReference>
<gene>
    <name evidence="2" type="ORF">C2E20_1278</name>
</gene>
<evidence type="ECO:0000313" key="3">
    <source>
        <dbReference type="Proteomes" id="UP000239649"/>
    </source>
</evidence>
<feature type="region of interest" description="Disordered" evidence="1">
    <location>
        <begin position="43"/>
        <end position="73"/>
    </location>
</feature>
<dbReference type="AlphaFoldDB" id="A0A2P6VNN3"/>
<proteinExistence type="predicted"/>
<reference evidence="2 3" key="1">
    <citation type="journal article" date="2018" name="Plant J.">
        <title>Genome sequences of Chlorella sorokiniana UTEX 1602 and Micractinium conductrix SAG 241.80: implications to maltose excretion by a green alga.</title>
        <authorList>
            <person name="Arriola M.B."/>
            <person name="Velmurugan N."/>
            <person name="Zhang Y."/>
            <person name="Plunkett M.H."/>
            <person name="Hondzo H."/>
            <person name="Barney B.M."/>
        </authorList>
    </citation>
    <scope>NUCLEOTIDE SEQUENCE [LARGE SCALE GENOMIC DNA]</scope>
    <source>
        <strain evidence="2 3">SAG 241.80</strain>
    </source>
</reference>